<evidence type="ECO:0000256" key="6">
    <source>
        <dbReference type="ARBA" id="ARBA00023098"/>
    </source>
</evidence>
<reference evidence="11 12" key="1">
    <citation type="submission" date="2020-04" db="EMBL/GenBank/DDBJ databases">
        <title>MicrobeNet Type strains.</title>
        <authorList>
            <person name="Nicholson A.C."/>
        </authorList>
    </citation>
    <scope>NUCLEOTIDE SEQUENCE [LARGE SCALE GENOMIC DNA]</scope>
    <source>
        <strain evidence="11 12">CCUG 61472</strain>
    </source>
</reference>
<dbReference type="InterPro" id="IPR036291">
    <property type="entry name" value="NAD(P)-bd_dom_sf"/>
</dbReference>
<dbReference type="GO" id="GO:0070403">
    <property type="term" value="F:NAD+ binding"/>
    <property type="evidence" value="ECO:0007669"/>
    <property type="project" value="InterPro"/>
</dbReference>
<keyword evidence="5" id="KW-0520">NAD</keyword>
<evidence type="ECO:0000256" key="8">
    <source>
        <dbReference type="PIRSR" id="PIRSR000105-1"/>
    </source>
</evidence>
<dbReference type="InterPro" id="IPR006108">
    <property type="entry name" value="3HC_DH_C"/>
</dbReference>
<evidence type="ECO:0000259" key="9">
    <source>
        <dbReference type="Pfam" id="PF00725"/>
    </source>
</evidence>
<protein>
    <submittedName>
        <fullName evidence="11">3-hydroxyacyl-CoA dehydrogenase</fullName>
        <ecNumber evidence="11">1.1.1.35</ecNumber>
    </submittedName>
</protein>
<dbReference type="Pfam" id="PF00725">
    <property type="entry name" value="3HCDH"/>
    <property type="match status" value="1"/>
</dbReference>
<organism evidence="11 12">
    <name type="scientific">Periweissella fabalis</name>
    <dbReference type="NCBI Taxonomy" id="1070421"/>
    <lineage>
        <taxon>Bacteria</taxon>
        <taxon>Bacillati</taxon>
        <taxon>Bacillota</taxon>
        <taxon>Bacilli</taxon>
        <taxon>Lactobacillales</taxon>
        <taxon>Lactobacillaceae</taxon>
        <taxon>Periweissella</taxon>
    </lineage>
</organism>
<dbReference type="Pfam" id="PF02737">
    <property type="entry name" value="3HCDH_N"/>
    <property type="match status" value="1"/>
</dbReference>
<dbReference type="RefSeq" id="WP_168722163.1">
    <property type="nucleotide sequence ID" value="NZ_JAAXPN010000005.1"/>
</dbReference>
<evidence type="ECO:0000256" key="2">
    <source>
        <dbReference type="ARBA" id="ARBA00005086"/>
    </source>
</evidence>
<dbReference type="InterPro" id="IPR013328">
    <property type="entry name" value="6PGD_dom2"/>
</dbReference>
<evidence type="ECO:0000256" key="3">
    <source>
        <dbReference type="ARBA" id="ARBA00022832"/>
    </source>
</evidence>
<dbReference type="GO" id="GO:0003857">
    <property type="term" value="F:(3S)-3-hydroxyacyl-CoA dehydrogenase (NAD+) activity"/>
    <property type="evidence" value="ECO:0007669"/>
    <property type="project" value="UniProtKB-EC"/>
</dbReference>
<dbReference type="InterPro" id="IPR022694">
    <property type="entry name" value="3-OHacyl-CoA_DH"/>
</dbReference>
<gene>
    <name evidence="11" type="ORF">HF964_05730</name>
</gene>
<sequence>MMFKKVLIAGGGVLGSQIALQNAVHGKEVTVYDISDDAVAAAKKRVASFKDLLVADIKEISDEQAQADIAKITYTSDLASALKGIDLVIEAVPESLAIKKNFWNKASEAADEQTVFATNSSSLLPSKIAEFVDRPTKFIALHFANIVWSHNTAEIMAQPKTDADLPAQMETFAQEIGMVPILVKKEQPGYVLNTILMPFLSAGMHLWYHGIADPDKIDKTWMIATGSPYGPFGILDVVGLRTVGNILKTNQDAESQGIAEKLQKEFVDQGKLGTETGEGFYKYPNPSFQQADFLK</sequence>
<keyword evidence="6" id="KW-0443">Lipid metabolism</keyword>
<proteinExistence type="predicted"/>
<evidence type="ECO:0000256" key="5">
    <source>
        <dbReference type="ARBA" id="ARBA00023027"/>
    </source>
</evidence>
<feature type="domain" description="3-hydroxyacyl-CoA dehydrogenase NAD binding" evidence="10">
    <location>
        <begin position="5"/>
        <end position="184"/>
    </location>
</feature>
<dbReference type="PANTHER" id="PTHR43561">
    <property type="match status" value="1"/>
</dbReference>
<dbReference type="PANTHER" id="PTHR43561:SF3">
    <property type="entry name" value="HYDROXYACYL-COENZYME A DEHYDROGENASE, MITOCHONDRIAL"/>
    <property type="match status" value="1"/>
</dbReference>
<dbReference type="EMBL" id="JAAXPN010000005">
    <property type="protein sequence ID" value="NKZ24301.1"/>
    <property type="molecule type" value="Genomic_DNA"/>
</dbReference>
<dbReference type="Gene3D" id="1.10.1040.10">
    <property type="entry name" value="N-(1-d-carboxylethyl)-l-norvaline Dehydrogenase, domain 2"/>
    <property type="match status" value="1"/>
</dbReference>
<comment type="pathway">
    <text evidence="1">Lipid metabolism; fatty acid beta-oxidation.</text>
</comment>
<dbReference type="Gene3D" id="3.40.50.720">
    <property type="entry name" value="NAD(P)-binding Rossmann-like Domain"/>
    <property type="match status" value="1"/>
</dbReference>
<feature type="site" description="Important for catalytic activity" evidence="8">
    <location>
        <position position="142"/>
    </location>
</feature>
<evidence type="ECO:0000313" key="11">
    <source>
        <dbReference type="EMBL" id="NKZ24301.1"/>
    </source>
</evidence>
<comment type="pathway">
    <text evidence="2">Lipid metabolism; butanoate metabolism.</text>
</comment>
<dbReference type="InterPro" id="IPR052242">
    <property type="entry name" value="Mito_3-hydroxyacyl-CoA_DH"/>
</dbReference>
<accession>A0A7X6N205</accession>
<dbReference type="InterPro" id="IPR006176">
    <property type="entry name" value="3-OHacyl-CoA_DH_NAD-bd"/>
</dbReference>
<evidence type="ECO:0000256" key="4">
    <source>
        <dbReference type="ARBA" id="ARBA00023002"/>
    </source>
</evidence>
<comment type="catalytic activity">
    <reaction evidence="7">
        <text>a (3S)-3-hydroxyacyl-CoA + NAD(+) = a 3-oxoacyl-CoA + NADH + H(+)</text>
        <dbReference type="Rhea" id="RHEA:22432"/>
        <dbReference type="ChEBI" id="CHEBI:15378"/>
        <dbReference type="ChEBI" id="CHEBI:57318"/>
        <dbReference type="ChEBI" id="CHEBI:57540"/>
        <dbReference type="ChEBI" id="CHEBI:57945"/>
        <dbReference type="ChEBI" id="CHEBI:90726"/>
        <dbReference type="EC" id="1.1.1.35"/>
    </reaction>
</comment>
<keyword evidence="4 11" id="KW-0560">Oxidoreductase</keyword>
<evidence type="ECO:0000259" key="10">
    <source>
        <dbReference type="Pfam" id="PF02737"/>
    </source>
</evidence>
<dbReference type="GO" id="GO:0006635">
    <property type="term" value="P:fatty acid beta-oxidation"/>
    <property type="evidence" value="ECO:0007669"/>
    <property type="project" value="TreeGrafter"/>
</dbReference>
<dbReference type="SUPFAM" id="SSF48179">
    <property type="entry name" value="6-phosphogluconate dehydrogenase C-terminal domain-like"/>
    <property type="match status" value="1"/>
</dbReference>
<keyword evidence="12" id="KW-1185">Reference proteome</keyword>
<dbReference type="NCBIfam" id="NF006143">
    <property type="entry name" value="PRK08293.1"/>
    <property type="match status" value="1"/>
</dbReference>
<keyword evidence="3" id="KW-0276">Fatty acid metabolism</keyword>
<dbReference type="EC" id="1.1.1.35" evidence="11"/>
<dbReference type="SUPFAM" id="SSF51735">
    <property type="entry name" value="NAD(P)-binding Rossmann-fold domains"/>
    <property type="match status" value="1"/>
</dbReference>
<evidence type="ECO:0000313" key="12">
    <source>
        <dbReference type="Proteomes" id="UP000549765"/>
    </source>
</evidence>
<dbReference type="InterPro" id="IPR008927">
    <property type="entry name" value="6-PGluconate_DH-like_C_sf"/>
</dbReference>
<evidence type="ECO:0000256" key="1">
    <source>
        <dbReference type="ARBA" id="ARBA00005005"/>
    </source>
</evidence>
<dbReference type="AlphaFoldDB" id="A0A7X6N205"/>
<evidence type="ECO:0000256" key="7">
    <source>
        <dbReference type="ARBA" id="ARBA00049556"/>
    </source>
</evidence>
<name>A0A7X6N205_9LACO</name>
<dbReference type="Proteomes" id="UP000549765">
    <property type="component" value="Unassembled WGS sequence"/>
</dbReference>
<comment type="caution">
    <text evidence="11">The sequence shown here is derived from an EMBL/GenBank/DDBJ whole genome shotgun (WGS) entry which is preliminary data.</text>
</comment>
<dbReference type="PIRSF" id="PIRSF000105">
    <property type="entry name" value="HCDH"/>
    <property type="match status" value="1"/>
</dbReference>
<feature type="domain" description="3-hydroxyacyl-CoA dehydrogenase C-terminal" evidence="9">
    <location>
        <begin position="189"/>
        <end position="283"/>
    </location>
</feature>